<keyword evidence="4" id="KW-1185">Reference proteome</keyword>
<dbReference type="InterPro" id="IPR050879">
    <property type="entry name" value="Acyltransferase_3"/>
</dbReference>
<dbReference type="Proteomes" id="UP000596351">
    <property type="component" value="Plasmid p1"/>
</dbReference>
<feature type="transmembrane region" description="Helical" evidence="1">
    <location>
        <begin position="83"/>
        <end position="104"/>
    </location>
</feature>
<dbReference type="RefSeq" id="WP_203020858.1">
    <property type="nucleotide sequence ID" value="NZ_CP032406.1"/>
</dbReference>
<keyword evidence="3" id="KW-0808">Transferase</keyword>
<feature type="transmembrane region" description="Helical" evidence="1">
    <location>
        <begin position="186"/>
        <end position="205"/>
    </location>
</feature>
<sequence length="357" mass="39692">MLMRNSGKIEGLELLRFILAAGVMFYHYLYYAPATNLLPVSAEPVSGLLYARFGVSAFFILSGFVIAMSATSRTAYEFGAARVSRLWPALVVCATVTFACTYFWPGPRPAPEVISYLRSAFLLPMLAGGEMVDGSYWSIVIEMRFYLVVFAIMLVMRGLKKLRLLIVLWMSASYLSLLVNSEMLRILVMSPHSGNFIIGATFYIWKIRSEAKSAAILIGPAIILTIVQTHIEFETIDMLDGERASILQSIAIVLICISLFIAAFFEIKGKRLAKIARRLGAMSYPLYLIHQELGYWLIFHLGNSVHVLSYTTLSFITGAFMIIFSYVVAKFAEPAGKRLLTSFLGGTARVMASKVAK</sequence>
<name>A0ABX7F4M5_9HYPH</name>
<geneLocation type="plasmid" evidence="3 4">
    <name>p1</name>
</geneLocation>
<keyword evidence="3" id="KW-0614">Plasmid</keyword>
<keyword evidence="3" id="KW-0012">Acyltransferase</keyword>
<evidence type="ECO:0000256" key="1">
    <source>
        <dbReference type="SAM" id="Phobius"/>
    </source>
</evidence>
<evidence type="ECO:0000313" key="4">
    <source>
        <dbReference type="Proteomes" id="UP000596351"/>
    </source>
</evidence>
<proteinExistence type="predicted"/>
<keyword evidence="1" id="KW-1133">Transmembrane helix</keyword>
<feature type="transmembrane region" description="Helical" evidence="1">
    <location>
        <begin position="135"/>
        <end position="155"/>
    </location>
</feature>
<feature type="transmembrane region" description="Helical" evidence="1">
    <location>
        <begin position="246"/>
        <end position="267"/>
    </location>
</feature>
<protein>
    <submittedName>
        <fullName evidence="3">Acyltransferase</fullName>
    </submittedName>
</protein>
<dbReference type="GO" id="GO:0016746">
    <property type="term" value="F:acyltransferase activity"/>
    <property type="evidence" value="ECO:0007669"/>
    <property type="project" value="UniProtKB-KW"/>
</dbReference>
<feature type="transmembrane region" description="Helical" evidence="1">
    <location>
        <begin position="279"/>
        <end position="301"/>
    </location>
</feature>
<feature type="transmembrane region" description="Helical" evidence="1">
    <location>
        <begin position="12"/>
        <end position="29"/>
    </location>
</feature>
<dbReference type="Pfam" id="PF01757">
    <property type="entry name" value="Acyl_transf_3"/>
    <property type="match status" value="1"/>
</dbReference>
<feature type="domain" description="Acyltransferase 3" evidence="2">
    <location>
        <begin position="10"/>
        <end position="329"/>
    </location>
</feature>
<feature type="transmembrane region" description="Helical" evidence="1">
    <location>
        <begin position="162"/>
        <end position="180"/>
    </location>
</feature>
<evidence type="ECO:0000313" key="3">
    <source>
        <dbReference type="EMBL" id="QRF54336.1"/>
    </source>
</evidence>
<keyword evidence="1" id="KW-0812">Transmembrane</keyword>
<evidence type="ECO:0000259" key="2">
    <source>
        <dbReference type="Pfam" id="PF01757"/>
    </source>
</evidence>
<feature type="transmembrane region" description="Helical" evidence="1">
    <location>
        <begin position="49"/>
        <end position="71"/>
    </location>
</feature>
<organism evidence="3 4">
    <name type="scientific">Rhizobium rosettiformans</name>
    <dbReference type="NCBI Taxonomy" id="1368430"/>
    <lineage>
        <taxon>Bacteria</taxon>
        <taxon>Pseudomonadati</taxon>
        <taxon>Pseudomonadota</taxon>
        <taxon>Alphaproteobacteria</taxon>
        <taxon>Hyphomicrobiales</taxon>
        <taxon>Rhizobiaceae</taxon>
        <taxon>Rhizobium/Agrobacterium group</taxon>
        <taxon>Rhizobium</taxon>
    </lineage>
</organism>
<dbReference type="EMBL" id="CP032406">
    <property type="protein sequence ID" value="QRF54336.1"/>
    <property type="molecule type" value="Genomic_DNA"/>
</dbReference>
<accession>A0ABX7F4M5</accession>
<dbReference type="InterPro" id="IPR002656">
    <property type="entry name" value="Acyl_transf_3_dom"/>
</dbReference>
<dbReference type="PANTHER" id="PTHR23028">
    <property type="entry name" value="ACETYLTRANSFERASE"/>
    <property type="match status" value="1"/>
</dbReference>
<keyword evidence="1" id="KW-0472">Membrane</keyword>
<gene>
    <name evidence="3" type="ORF">D4A92_22720</name>
</gene>
<reference evidence="3 4" key="1">
    <citation type="submission" date="2018-09" db="EMBL/GenBank/DDBJ databases">
        <title>Rhizobium sp. MAE2-X.</title>
        <authorList>
            <person name="Lee Y."/>
            <person name="Jeon C.O."/>
        </authorList>
    </citation>
    <scope>NUCLEOTIDE SEQUENCE [LARGE SCALE GENOMIC DNA]</scope>
    <source>
        <strain evidence="3 4">MAE2-X</strain>
        <plasmid evidence="3 4">p1</plasmid>
    </source>
</reference>
<feature type="transmembrane region" description="Helical" evidence="1">
    <location>
        <begin position="214"/>
        <end position="231"/>
    </location>
</feature>
<feature type="transmembrane region" description="Helical" evidence="1">
    <location>
        <begin position="307"/>
        <end position="329"/>
    </location>
</feature>
<dbReference type="PANTHER" id="PTHR23028:SF53">
    <property type="entry name" value="ACYL_TRANSF_3 DOMAIN-CONTAINING PROTEIN"/>
    <property type="match status" value="1"/>
</dbReference>